<proteinExistence type="predicted"/>
<dbReference type="Proteomes" id="UP001305779">
    <property type="component" value="Unassembled WGS sequence"/>
</dbReference>
<gene>
    <name evidence="1" type="ORF">PRZ48_009294</name>
</gene>
<evidence type="ECO:0000313" key="1">
    <source>
        <dbReference type="EMBL" id="KAK4498784.1"/>
    </source>
</evidence>
<keyword evidence="2" id="KW-1185">Reference proteome</keyword>
<dbReference type="InterPro" id="IPR011333">
    <property type="entry name" value="SKP1/BTB/POZ_sf"/>
</dbReference>
<sequence length="236" mass="26687">MVYVNCLNCTNSIQPGNSVHHVNSVAIADPSNYYLQTPCFEMAHAAQILSPTGESFIIKSFKGPPYQVPIAILSIYSPVLQKMATSPSFRLKEYREGHVEINGKQETSIKAMVDFLRHGDERWWNVAVDDRALHAVELYNLAEQFEIRDLRANLLSSFARWTSPRGATDDDGLRRARNAVKAVLGMWNQVPVQLRQAMAREWANAMTGEHSRELEDVVGLHSEFASAVRDEDIWRS</sequence>
<evidence type="ECO:0008006" key="3">
    <source>
        <dbReference type="Google" id="ProtNLM"/>
    </source>
</evidence>
<evidence type="ECO:0000313" key="2">
    <source>
        <dbReference type="Proteomes" id="UP001305779"/>
    </source>
</evidence>
<dbReference type="Gene3D" id="3.30.710.10">
    <property type="entry name" value="Potassium Channel Kv1.1, Chain A"/>
    <property type="match status" value="1"/>
</dbReference>
<protein>
    <recommendedName>
        <fullName evidence="3">BTB domain-containing protein</fullName>
    </recommendedName>
</protein>
<organism evidence="1 2">
    <name type="scientific">Zasmidium cellare</name>
    <name type="common">Wine cellar mold</name>
    <name type="synonym">Racodium cellare</name>
    <dbReference type="NCBI Taxonomy" id="395010"/>
    <lineage>
        <taxon>Eukaryota</taxon>
        <taxon>Fungi</taxon>
        <taxon>Dikarya</taxon>
        <taxon>Ascomycota</taxon>
        <taxon>Pezizomycotina</taxon>
        <taxon>Dothideomycetes</taxon>
        <taxon>Dothideomycetidae</taxon>
        <taxon>Mycosphaerellales</taxon>
        <taxon>Mycosphaerellaceae</taxon>
        <taxon>Zasmidium</taxon>
    </lineage>
</organism>
<name>A0ABR0EBB8_ZASCE</name>
<dbReference type="EMBL" id="JAXOVC010000007">
    <property type="protein sequence ID" value="KAK4498784.1"/>
    <property type="molecule type" value="Genomic_DNA"/>
</dbReference>
<comment type="caution">
    <text evidence="1">The sequence shown here is derived from an EMBL/GenBank/DDBJ whole genome shotgun (WGS) entry which is preliminary data.</text>
</comment>
<reference evidence="1 2" key="1">
    <citation type="journal article" date="2023" name="G3 (Bethesda)">
        <title>A chromosome-level genome assembly of Zasmidium syzygii isolated from banana leaves.</title>
        <authorList>
            <person name="van Westerhoven A.C."/>
            <person name="Mehrabi R."/>
            <person name="Talebi R."/>
            <person name="Steentjes M.B.F."/>
            <person name="Corcolon B."/>
            <person name="Chong P.A."/>
            <person name="Kema G.H.J."/>
            <person name="Seidl M.F."/>
        </authorList>
    </citation>
    <scope>NUCLEOTIDE SEQUENCE [LARGE SCALE GENOMIC DNA]</scope>
    <source>
        <strain evidence="1 2">P124</strain>
    </source>
</reference>
<accession>A0ABR0EBB8</accession>